<evidence type="ECO:0000256" key="2">
    <source>
        <dbReference type="ARBA" id="ARBA00022741"/>
    </source>
</evidence>
<reference evidence="5" key="1">
    <citation type="submission" date="2019-09" db="EMBL/GenBank/DDBJ databases">
        <authorList>
            <person name="Teo W.F.A."/>
            <person name="Duangmal K."/>
        </authorList>
    </citation>
    <scope>NUCLEOTIDE SEQUENCE [LARGE SCALE GENOMIC DNA]</scope>
    <source>
        <strain evidence="5">K81G1</strain>
    </source>
</reference>
<proteinExistence type="inferred from homology"/>
<protein>
    <recommendedName>
        <fullName evidence="4">UspA domain-containing protein</fullName>
    </recommendedName>
</protein>
<keyword evidence="3" id="KW-0067">ATP-binding</keyword>
<evidence type="ECO:0000259" key="4">
    <source>
        <dbReference type="Pfam" id="PF00582"/>
    </source>
</evidence>
<dbReference type="Proteomes" id="UP000319769">
    <property type="component" value="Unassembled WGS sequence"/>
</dbReference>
<sequence>MSEVAVGPVVVGVDGSEASLRAVRWAAREARWRHTRLRIVHAVEPPAFHFTKGYVDTAGVLVKLRAEGRRIVAEAAVEVAAAGAAGAGVSGAQVPGAQVARAEVFGAEVAGAGAPGGEVPGAVVSGADVAGAEVAGAGVAGVGVSGVGVSGADVAGAEVAVAGAPAAGVPGAEVFAANVAGGGVPGAEVETEVSIAAPAKALLAESRGAQLLVLGMTGQSAFPGLMVGSLPAMLAAHAYCPVTVVRGESRPGPVVAGIDGGPLSDAVVGMAIEEAAHRGVPLIAAHAWSDADFDGGAVQPYFGWEPVAEAEKQVLAESLAGWQDKYPDVTVDRVAVRDRPRHLLLEWSRTAQLVVVGSRGRGGFAGLLLGSTGQALVHHAQGPVLVVRS</sequence>
<feature type="domain" description="UspA" evidence="4">
    <location>
        <begin position="176"/>
        <end position="246"/>
    </location>
</feature>
<dbReference type="PRINTS" id="PR01438">
    <property type="entry name" value="UNVRSLSTRESS"/>
</dbReference>
<dbReference type="OrthoDB" id="3404132at2"/>
<dbReference type="SUPFAM" id="SSF52402">
    <property type="entry name" value="Adenine nucleotide alpha hydrolases-like"/>
    <property type="match status" value="2"/>
</dbReference>
<comment type="similarity">
    <text evidence="1">Belongs to the universal stress protein A family.</text>
</comment>
<keyword evidence="6" id="KW-1185">Reference proteome</keyword>
<dbReference type="PANTHER" id="PTHR46268:SF27">
    <property type="entry name" value="UNIVERSAL STRESS PROTEIN RV2623"/>
    <property type="match status" value="1"/>
</dbReference>
<evidence type="ECO:0000313" key="6">
    <source>
        <dbReference type="Proteomes" id="UP000319769"/>
    </source>
</evidence>
<dbReference type="PANTHER" id="PTHR46268">
    <property type="entry name" value="STRESS RESPONSE PROTEIN NHAX"/>
    <property type="match status" value="1"/>
</dbReference>
<dbReference type="RefSeq" id="WP_150980409.1">
    <property type="nucleotide sequence ID" value="NZ_VMNW02000027.1"/>
</dbReference>
<comment type="caution">
    <text evidence="5">The sequence shown here is derived from an EMBL/GenBank/DDBJ whole genome shotgun (WGS) entry which is preliminary data.</text>
</comment>
<evidence type="ECO:0000313" key="5">
    <source>
        <dbReference type="EMBL" id="KAA9159764.1"/>
    </source>
</evidence>
<keyword evidence="2" id="KW-0547">Nucleotide-binding</keyword>
<feature type="domain" description="UspA" evidence="4">
    <location>
        <begin position="8"/>
        <end position="78"/>
    </location>
</feature>
<dbReference type="GO" id="GO:0005524">
    <property type="term" value="F:ATP binding"/>
    <property type="evidence" value="ECO:0007669"/>
    <property type="project" value="UniProtKB-KW"/>
</dbReference>
<dbReference type="AlphaFoldDB" id="A0A5N0V3Z6"/>
<organism evidence="5 6">
    <name type="scientific">Amycolatopsis acidicola</name>
    <dbReference type="NCBI Taxonomy" id="2596893"/>
    <lineage>
        <taxon>Bacteria</taxon>
        <taxon>Bacillati</taxon>
        <taxon>Actinomycetota</taxon>
        <taxon>Actinomycetes</taxon>
        <taxon>Pseudonocardiales</taxon>
        <taxon>Pseudonocardiaceae</taxon>
        <taxon>Amycolatopsis</taxon>
    </lineage>
</organism>
<dbReference type="InterPro" id="IPR006015">
    <property type="entry name" value="Universal_stress_UspA"/>
</dbReference>
<name>A0A5N0V3Z6_9PSEU</name>
<accession>A0A5N0V3Z6</accession>
<feature type="domain" description="UspA" evidence="4">
    <location>
        <begin position="254"/>
        <end position="388"/>
    </location>
</feature>
<dbReference type="Gene3D" id="3.40.50.620">
    <property type="entry name" value="HUPs"/>
    <property type="match status" value="3"/>
</dbReference>
<gene>
    <name evidence="5" type="ORF">FPZ12_019225</name>
</gene>
<dbReference type="SMR" id="A0A5N0V3Z6"/>
<dbReference type="EMBL" id="VMNW02000027">
    <property type="protein sequence ID" value="KAA9159764.1"/>
    <property type="molecule type" value="Genomic_DNA"/>
</dbReference>
<evidence type="ECO:0000256" key="1">
    <source>
        <dbReference type="ARBA" id="ARBA00008791"/>
    </source>
</evidence>
<dbReference type="InterPro" id="IPR006016">
    <property type="entry name" value="UspA"/>
</dbReference>
<dbReference type="Pfam" id="PF00582">
    <property type="entry name" value="Usp"/>
    <property type="match status" value="3"/>
</dbReference>
<dbReference type="InterPro" id="IPR014729">
    <property type="entry name" value="Rossmann-like_a/b/a_fold"/>
</dbReference>
<evidence type="ECO:0000256" key="3">
    <source>
        <dbReference type="ARBA" id="ARBA00022840"/>
    </source>
</evidence>